<dbReference type="EMBL" id="CM047738">
    <property type="protein sequence ID" value="KAJ0045249.1"/>
    <property type="molecule type" value="Genomic_DNA"/>
</dbReference>
<organism evidence="1 2">
    <name type="scientific">Pistacia integerrima</name>
    <dbReference type="NCBI Taxonomy" id="434235"/>
    <lineage>
        <taxon>Eukaryota</taxon>
        <taxon>Viridiplantae</taxon>
        <taxon>Streptophyta</taxon>
        <taxon>Embryophyta</taxon>
        <taxon>Tracheophyta</taxon>
        <taxon>Spermatophyta</taxon>
        <taxon>Magnoliopsida</taxon>
        <taxon>eudicotyledons</taxon>
        <taxon>Gunneridae</taxon>
        <taxon>Pentapetalae</taxon>
        <taxon>rosids</taxon>
        <taxon>malvids</taxon>
        <taxon>Sapindales</taxon>
        <taxon>Anacardiaceae</taxon>
        <taxon>Pistacia</taxon>
    </lineage>
</organism>
<reference evidence="2" key="1">
    <citation type="journal article" date="2023" name="G3 (Bethesda)">
        <title>Genome assembly and association tests identify interacting loci associated with vigor, precocity, and sex in interspecific pistachio rootstocks.</title>
        <authorList>
            <person name="Palmer W."/>
            <person name="Jacygrad E."/>
            <person name="Sagayaradj S."/>
            <person name="Cavanaugh K."/>
            <person name="Han R."/>
            <person name="Bertier L."/>
            <person name="Beede B."/>
            <person name="Kafkas S."/>
            <person name="Golino D."/>
            <person name="Preece J."/>
            <person name="Michelmore R."/>
        </authorList>
    </citation>
    <scope>NUCLEOTIDE SEQUENCE [LARGE SCALE GENOMIC DNA]</scope>
</reference>
<sequence length="476" mass="52972">MPMRILPKSKLATNLPLYFDLVLVSVPFSNGTVTYEFLYHMQKEPGCEFADPIVAEATLDFLNVNKRKLLSSFPTLLPQFFPLLLKLIAWNGEKLEKAFLKVFPALMSPASFLPLLSSLVDLPILVVALEKVEKNSGPLIGSSIASIQKSSAPEMLLALMDEAYTGSTIADGGGDSESEDSSAIDVADPLFLELLKDENDGLAERHWTNPTMAATLQAAINTPQSERMRQILNMTPRFLDMYFSLALRDVNDSLICALIPQLMTRNAILFSDKNFSYEVRRRLLEFMLGAFQRSPDFIALLKKPIMDRLGEAYDSPAKMELALQLCWAIGEHGGGGASHKDAARELFENLELLLYENLSSSRLGLRQEALTADSEKYRKSSQSRLLCFVVTAIAKLATYHRELLPRARVSLGKVARSRISDVRVWKRARDYLGLMSDPAICLSVLGPSHGMQRPGTVNWSEGGKKMIAPIPFLHSW</sequence>
<evidence type="ECO:0000313" key="1">
    <source>
        <dbReference type="EMBL" id="KAJ0045249.1"/>
    </source>
</evidence>
<dbReference type="Proteomes" id="UP001163603">
    <property type="component" value="Chromosome 3"/>
</dbReference>
<protein>
    <submittedName>
        <fullName evidence="1">Uncharacterized protein</fullName>
    </submittedName>
</protein>
<comment type="caution">
    <text evidence="1">The sequence shown here is derived from an EMBL/GenBank/DDBJ whole genome shotgun (WGS) entry which is preliminary data.</text>
</comment>
<accession>A0ACC0Z369</accession>
<proteinExistence type="predicted"/>
<gene>
    <name evidence="1" type="ORF">Pint_04214</name>
</gene>
<name>A0ACC0Z369_9ROSI</name>
<keyword evidence="2" id="KW-1185">Reference proteome</keyword>
<evidence type="ECO:0000313" key="2">
    <source>
        <dbReference type="Proteomes" id="UP001163603"/>
    </source>
</evidence>